<accession>A0A9X4SNK4</accession>
<organism evidence="2 3">
    <name type="scientific">Lactococcus formosensis</name>
    <dbReference type="NCBI Taxonomy" id="1281486"/>
    <lineage>
        <taxon>Bacteria</taxon>
        <taxon>Bacillati</taxon>
        <taxon>Bacillota</taxon>
        <taxon>Bacilli</taxon>
        <taxon>Lactobacillales</taxon>
        <taxon>Streptococcaceae</taxon>
        <taxon>Lactococcus</taxon>
    </lineage>
</organism>
<proteinExistence type="predicted"/>
<dbReference type="PROSITE" id="PS50943">
    <property type="entry name" value="HTH_CROC1"/>
    <property type="match status" value="1"/>
</dbReference>
<dbReference type="Pfam" id="PF01381">
    <property type="entry name" value="HTH_3"/>
    <property type="match status" value="1"/>
</dbReference>
<dbReference type="RefSeq" id="WP_279363288.1">
    <property type="nucleotide sequence ID" value="NZ_CP141723.1"/>
</dbReference>
<name>A0A9X4SNK4_9LACT</name>
<reference evidence="2" key="1">
    <citation type="submission" date="2022-06" db="EMBL/GenBank/DDBJ databases">
        <title>Lactococcus from bovine mastitis in China.</title>
        <authorList>
            <person name="Lin Y."/>
            <person name="Han B."/>
        </authorList>
    </citation>
    <scope>NUCLEOTIDE SEQUENCE</scope>
    <source>
        <strain evidence="2">Hebei-B-39</strain>
    </source>
</reference>
<dbReference type="InterPro" id="IPR010982">
    <property type="entry name" value="Lambda_DNA-bd_dom_sf"/>
</dbReference>
<dbReference type="InterPro" id="IPR010057">
    <property type="entry name" value="Transcription_activator_Rgg_C"/>
</dbReference>
<dbReference type="SUPFAM" id="SSF47413">
    <property type="entry name" value="lambda repressor-like DNA-binding domains"/>
    <property type="match status" value="1"/>
</dbReference>
<dbReference type="PANTHER" id="PTHR37038">
    <property type="entry name" value="TRANSCRIPTIONAL REGULATOR-RELATED"/>
    <property type="match status" value="1"/>
</dbReference>
<dbReference type="CDD" id="cd00093">
    <property type="entry name" value="HTH_XRE"/>
    <property type="match status" value="1"/>
</dbReference>
<comment type="caution">
    <text evidence="2">The sequence shown here is derived from an EMBL/GenBank/DDBJ whole genome shotgun (WGS) entry which is preliminary data.</text>
</comment>
<dbReference type="Gene3D" id="1.10.260.40">
    <property type="entry name" value="lambda repressor-like DNA-binding domains"/>
    <property type="match status" value="1"/>
</dbReference>
<dbReference type="GO" id="GO:0003677">
    <property type="term" value="F:DNA binding"/>
    <property type="evidence" value="ECO:0007669"/>
    <property type="project" value="InterPro"/>
</dbReference>
<sequence length="287" mass="34114">MSYSKYGESFRTLRKQHKKTLEYFESLGISKGTLSQFENGKTLLSFDKLDMALQKMNVTMTSYILMINNTESEYFIIQFKEIENAFVTRNKEKLKQIYHDNVYYEIEEDYFIALAAKACYEELTDEEKTQLEIFFNNCEMWSRYELNLLINTMPQLDQTLVFSIISQLRQKKYDYLRIRREYRPLFARVLAKGALQLIAQGEQNEAKGLIKYLKELPSTLEVTEKVMGMYLEGCWIYKFEDTQMGNKIVRRSLRILLDIEATDLKNMLEFYYKKMINGKAKGYLLIK</sequence>
<evidence type="ECO:0000313" key="3">
    <source>
        <dbReference type="Proteomes" id="UP001153203"/>
    </source>
</evidence>
<dbReference type="Pfam" id="PF21259">
    <property type="entry name" value="Rgg_C"/>
    <property type="match status" value="1"/>
</dbReference>
<dbReference type="InterPro" id="IPR053163">
    <property type="entry name" value="HTH-type_regulator_Rgg"/>
</dbReference>
<gene>
    <name evidence="2" type="ORF">NF708_06195</name>
</gene>
<evidence type="ECO:0000313" key="2">
    <source>
        <dbReference type="EMBL" id="MDG6193592.1"/>
    </source>
</evidence>
<evidence type="ECO:0000259" key="1">
    <source>
        <dbReference type="PROSITE" id="PS50943"/>
    </source>
</evidence>
<dbReference type="Proteomes" id="UP001153203">
    <property type="component" value="Unassembled WGS sequence"/>
</dbReference>
<dbReference type="InterPro" id="IPR001387">
    <property type="entry name" value="Cro/C1-type_HTH"/>
</dbReference>
<feature type="domain" description="HTH cro/C1-type" evidence="1">
    <location>
        <begin position="10"/>
        <end position="63"/>
    </location>
</feature>
<protein>
    <submittedName>
        <fullName evidence="2">Helix-turn-helix domain-containing protein</fullName>
    </submittedName>
</protein>
<dbReference type="AlphaFoldDB" id="A0A9X4SNK4"/>
<dbReference type="EMBL" id="JAMWGI010000003">
    <property type="protein sequence ID" value="MDG6193592.1"/>
    <property type="molecule type" value="Genomic_DNA"/>
</dbReference>
<dbReference type="SMART" id="SM00530">
    <property type="entry name" value="HTH_XRE"/>
    <property type="match status" value="1"/>
</dbReference>
<dbReference type="NCBIfam" id="TIGR01716">
    <property type="entry name" value="RGG_Cterm"/>
    <property type="match status" value="1"/>
</dbReference>